<evidence type="ECO:0000313" key="3">
    <source>
        <dbReference type="Proteomes" id="UP001500827"/>
    </source>
</evidence>
<sequence length="144" mass="16173">MAPNLFRLLLALVAIYAFLRGSRDERIVALICVAGALTTHLVISPLSQRFEGVETPVMLVDIAVFAGFLLVALRSDRFWPLWVAGLQLTTMLGHVLKAIDSELLPRAYGAALNFWAYPIVLILAIGTWRRHRRLNEEHRRAISV</sequence>
<dbReference type="EMBL" id="BAABBM010000001">
    <property type="protein sequence ID" value="GAA3896879.1"/>
    <property type="molecule type" value="Genomic_DNA"/>
</dbReference>
<dbReference type="RefSeq" id="WP_344699043.1">
    <property type="nucleotide sequence ID" value="NZ_BAABBM010000001.1"/>
</dbReference>
<feature type="transmembrane region" description="Helical" evidence="1">
    <location>
        <begin position="55"/>
        <end position="73"/>
    </location>
</feature>
<proteinExistence type="predicted"/>
<evidence type="ECO:0000313" key="2">
    <source>
        <dbReference type="EMBL" id="GAA3896879.1"/>
    </source>
</evidence>
<name>A0ABP7LAF6_9SPHN</name>
<comment type="caution">
    <text evidence="2">The sequence shown here is derived from an EMBL/GenBank/DDBJ whole genome shotgun (WGS) entry which is preliminary data.</text>
</comment>
<accession>A0ABP7LAF6</accession>
<feature type="transmembrane region" description="Helical" evidence="1">
    <location>
        <begin position="79"/>
        <end position="96"/>
    </location>
</feature>
<dbReference type="Proteomes" id="UP001500827">
    <property type="component" value="Unassembled WGS sequence"/>
</dbReference>
<keyword evidence="3" id="KW-1185">Reference proteome</keyword>
<keyword evidence="1" id="KW-0472">Membrane</keyword>
<evidence type="ECO:0000256" key="1">
    <source>
        <dbReference type="SAM" id="Phobius"/>
    </source>
</evidence>
<evidence type="ECO:0008006" key="4">
    <source>
        <dbReference type="Google" id="ProtNLM"/>
    </source>
</evidence>
<keyword evidence="1" id="KW-0812">Transmembrane</keyword>
<gene>
    <name evidence="2" type="ORF">GCM10022276_14820</name>
</gene>
<feature type="transmembrane region" description="Helical" evidence="1">
    <location>
        <begin position="27"/>
        <end position="43"/>
    </location>
</feature>
<reference evidence="3" key="1">
    <citation type="journal article" date="2019" name="Int. J. Syst. Evol. Microbiol.">
        <title>The Global Catalogue of Microorganisms (GCM) 10K type strain sequencing project: providing services to taxonomists for standard genome sequencing and annotation.</title>
        <authorList>
            <consortium name="The Broad Institute Genomics Platform"/>
            <consortium name="The Broad Institute Genome Sequencing Center for Infectious Disease"/>
            <person name="Wu L."/>
            <person name="Ma J."/>
        </authorList>
    </citation>
    <scope>NUCLEOTIDE SEQUENCE [LARGE SCALE GENOMIC DNA]</scope>
    <source>
        <strain evidence="3">JCM 17543</strain>
    </source>
</reference>
<organism evidence="2 3">
    <name type="scientific">Sphingomonas limnosediminicola</name>
    <dbReference type="NCBI Taxonomy" id="940133"/>
    <lineage>
        <taxon>Bacteria</taxon>
        <taxon>Pseudomonadati</taxon>
        <taxon>Pseudomonadota</taxon>
        <taxon>Alphaproteobacteria</taxon>
        <taxon>Sphingomonadales</taxon>
        <taxon>Sphingomonadaceae</taxon>
        <taxon>Sphingomonas</taxon>
    </lineage>
</organism>
<keyword evidence="1" id="KW-1133">Transmembrane helix</keyword>
<feature type="transmembrane region" description="Helical" evidence="1">
    <location>
        <begin position="108"/>
        <end position="128"/>
    </location>
</feature>
<protein>
    <recommendedName>
        <fullName evidence="4">Rod shape-determining protein MreD</fullName>
    </recommendedName>
</protein>